<dbReference type="EMBL" id="JALLBG020000148">
    <property type="protein sequence ID" value="KAL3761641.1"/>
    <property type="molecule type" value="Genomic_DNA"/>
</dbReference>
<feature type="domain" description="DUF6824" evidence="2">
    <location>
        <begin position="182"/>
        <end position="265"/>
    </location>
</feature>
<evidence type="ECO:0000256" key="1">
    <source>
        <dbReference type="SAM" id="MobiDB-lite"/>
    </source>
</evidence>
<feature type="compositionally biased region" description="Polar residues" evidence="1">
    <location>
        <begin position="19"/>
        <end position="53"/>
    </location>
</feature>
<feature type="compositionally biased region" description="Polar residues" evidence="1">
    <location>
        <begin position="1"/>
        <end position="11"/>
    </location>
</feature>
<dbReference type="Pfam" id="PF20710">
    <property type="entry name" value="DUF6824"/>
    <property type="match status" value="1"/>
</dbReference>
<dbReference type="Proteomes" id="UP001530293">
    <property type="component" value="Unassembled WGS sequence"/>
</dbReference>
<feature type="compositionally biased region" description="Basic and acidic residues" evidence="1">
    <location>
        <begin position="129"/>
        <end position="141"/>
    </location>
</feature>
<name>A0ABD3MC61_9STRA</name>
<comment type="caution">
    <text evidence="3">The sequence shown here is derived from an EMBL/GenBank/DDBJ whole genome shotgun (WGS) entry which is preliminary data.</text>
</comment>
<organism evidence="3 4">
    <name type="scientific">Discostella pseudostelligera</name>
    <dbReference type="NCBI Taxonomy" id="259834"/>
    <lineage>
        <taxon>Eukaryota</taxon>
        <taxon>Sar</taxon>
        <taxon>Stramenopiles</taxon>
        <taxon>Ochrophyta</taxon>
        <taxon>Bacillariophyta</taxon>
        <taxon>Coscinodiscophyceae</taxon>
        <taxon>Thalassiosirophycidae</taxon>
        <taxon>Stephanodiscales</taxon>
        <taxon>Stephanodiscaceae</taxon>
        <taxon>Discostella</taxon>
    </lineage>
</organism>
<accession>A0ABD3MC61</accession>
<keyword evidence="4" id="KW-1185">Reference proteome</keyword>
<gene>
    <name evidence="3" type="ORF">ACHAWU_000128</name>
</gene>
<evidence type="ECO:0000313" key="4">
    <source>
        <dbReference type="Proteomes" id="UP001530293"/>
    </source>
</evidence>
<proteinExistence type="predicted"/>
<evidence type="ECO:0000313" key="3">
    <source>
        <dbReference type="EMBL" id="KAL3761641.1"/>
    </source>
</evidence>
<protein>
    <recommendedName>
        <fullName evidence="2">DUF6824 domain-containing protein</fullName>
    </recommendedName>
</protein>
<dbReference type="AlphaFoldDB" id="A0ABD3MC61"/>
<feature type="region of interest" description="Disordered" evidence="1">
    <location>
        <begin position="1"/>
        <end position="165"/>
    </location>
</feature>
<feature type="compositionally biased region" description="Low complexity" evidence="1">
    <location>
        <begin position="66"/>
        <end position="82"/>
    </location>
</feature>
<feature type="compositionally biased region" description="Polar residues" evidence="1">
    <location>
        <begin position="142"/>
        <end position="165"/>
    </location>
</feature>
<sequence>MDSTNTNSTKGSGKGWMNFNGTSSFGRSSDTAKAQSPNNQEENKFSTTSSIDSFCQGPADRGGSAGSFTSFPGSSSSEGANSQARTQMMMQHSGTNRFVEVSEDDQEPRSTMRSNGNDCAGKGMPSLNVKEDNTDNDKDASIRSSSSTNRGNESPSATETGASSDQDVAASYEGIKFYSVNDVLCGRGGGTNVHPGNRRFRDLVNANRRAYLKAKKNDKPTISRSIVRGIRQMNGRFLKKDEKKDLWFEIGDDCAREKTSQALRQRAPEMRKILLEDEQRQQQQQQQVVEQQMMLHRQQLSALVGGGMGGNFSRISQMNALASMGGNFNPSAFSIDNQLMGQVGNVNNLDPSQSLLAKYNTMLQQKNWLAQQQQNMILQRLTMSGINPQSLNVPPQHNPMDSMATQGLLHQGFNPVVTRGA</sequence>
<feature type="compositionally biased region" description="Polar residues" evidence="1">
    <location>
        <begin position="83"/>
        <end position="96"/>
    </location>
</feature>
<reference evidence="3 4" key="1">
    <citation type="submission" date="2024-10" db="EMBL/GenBank/DDBJ databases">
        <title>Updated reference genomes for cyclostephanoid diatoms.</title>
        <authorList>
            <person name="Roberts W.R."/>
            <person name="Alverson A.J."/>
        </authorList>
    </citation>
    <scope>NUCLEOTIDE SEQUENCE [LARGE SCALE GENOMIC DNA]</scope>
    <source>
        <strain evidence="3 4">AJA232-27</strain>
    </source>
</reference>
<evidence type="ECO:0000259" key="2">
    <source>
        <dbReference type="Pfam" id="PF20710"/>
    </source>
</evidence>
<dbReference type="InterPro" id="IPR049227">
    <property type="entry name" value="DUF6824"/>
</dbReference>